<organism evidence="1 2">
    <name type="scientific">Zymomonas mobilis</name>
    <dbReference type="NCBI Taxonomy" id="542"/>
    <lineage>
        <taxon>Bacteria</taxon>
        <taxon>Pseudomonadati</taxon>
        <taxon>Pseudomonadota</taxon>
        <taxon>Alphaproteobacteria</taxon>
        <taxon>Sphingomonadales</taxon>
        <taxon>Zymomonadaceae</taxon>
        <taxon>Zymomonas</taxon>
    </lineage>
</organism>
<dbReference type="OrthoDB" id="9934606at2"/>
<dbReference type="EMBL" id="VFOF01000001">
    <property type="protein sequence ID" value="TQL17700.1"/>
    <property type="molecule type" value="Genomic_DNA"/>
</dbReference>
<name>A0A542W286_ZYMMB</name>
<comment type="caution">
    <text evidence="1">The sequence shown here is derived from an EMBL/GenBank/DDBJ whole genome shotgun (WGS) entry which is preliminary data.</text>
</comment>
<proteinExistence type="predicted"/>
<protein>
    <submittedName>
        <fullName evidence="1">Uncharacterized protein</fullName>
    </submittedName>
</protein>
<evidence type="ECO:0000313" key="1">
    <source>
        <dbReference type="EMBL" id="TQL17700.1"/>
    </source>
</evidence>
<gene>
    <name evidence="1" type="ORF">FBY58_1300</name>
</gene>
<dbReference type="Proteomes" id="UP000316887">
    <property type="component" value="Unassembled WGS sequence"/>
</dbReference>
<reference evidence="1 2" key="1">
    <citation type="submission" date="2019-06" db="EMBL/GenBank/DDBJ databases">
        <title>Genome sequencing of Zymomonas mobilis strains for genetic engineering and biofuel applications.</title>
        <authorList>
            <person name="Teravest M."/>
        </authorList>
    </citation>
    <scope>NUCLEOTIDE SEQUENCE [LARGE SCALE GENOMIC DNA]</scope>
    <source>
        <strain evidence="1 2">AN0101</strain>
    </source>
</reference>
<sequence length="60" mass="7116">MHYNHLIQKSAFSFSCYSLSWRIRRFCSDLFSLKIVKTLCAFAQEVHHEQNLGIFKNAYS</sequence>
<accession>A0A542W286</accession>
<evidence type="ECO:0000313" key="2">
    <source>
        <dbReference type="Proteomes" id="UP000316887"/>
    </source>
</evidence>
<dbReference type="AlphaFoldDB" id="A0A542W286"/>